<evidence type="ECO:0000313" key="3">
    <source>
        <dbReference type="Proteomes" id="UP000253664"/>
    </source>
</evidence>
<dbReference type="Proteomes" id="UP000253664">
    <property type="component" value="Unassembled WGS sequence"/>
</dbReference>
<reference evidence="2 3" key="1">
    <citation type="journal article" date="2015" name="BMC Genomics">
        <title>Insights from the genome of Ophiocordyceps polyrhachis-furcata to pathogenicity and host specificity in insect fungi.</title>
        <authorList>
            <person name="Wichadakul D."/>
            <person name="Kobmoo N."/>
            <person name="Ingsriswang S."/>
            <person name="Tangphatsornruang S."/>
            <person name="Chantasingh D."/>
            <person name="Luangsa-ard J.J."/>
            <person name="Eurwilaichitr L."/>
        </authorList>
    </citation>
    <scope>NUCLEOTIDE SEQUENCE [LARGE SCALE GENOMIC DNA]</scope>
    <source>
        <strain evidence="2 3">BCC 54312</strain>
    </source>
</reference>
<evidence type="ECO:0000256" key="1">
    <source>
        <dbReference type="SAM" id="MobiDB-lite"/>
    </source>
</evidence>
<dbReference type="AlphaFoldDB" id="A0A367LPX8"/>
<comment type="caution">
    <text evidence="2">The sequence shown here is derived from an EMBL/GenBank/DDBJ whole genome shotgun (WGS) entry which is preliminary data.</text>
</comment>
<feature type="region of interest" description="Disordered" evidence="1">
    <location>
        <begin position="1"/>
        <end position="49"/>
    </location>
</feature>
<gene>
    <name evidence="2" type="ORF">L249_1730</name>
</gene>
<proteinExistence type="predicted"/>
<organism evidence="2 3">
    <name type="scientific">Ophiocordyceps polyrhachis-furcata BCC 54312</name>
    <dbReference type="NCBI Taxonomy" id="1330021"/>
    <lineage>
        <taxon>Eukaryota</taxon>
        <taxon>Fungi</taxon>
        <taxon>Dikarya</taxon>
        <taxon>Ascomycota</taxon>
        <taxon>Pezizomycotina</taxon>
        <taxon>Sordariomycetes</taxon>
        <taxon>Hypocreomycetidae</taxon>
        <taxon>Hypocreales</taxon>
        <taxon>Ophiocordycipitaceae</taxon>
        <taxon>Ophiocordyceps</taxon>
    </lineage>
</organism>
<evidence type="ECO:0000313" key="2">
    <source>
        <dbReference type="EMBL" id="RCI16478.1"/>
    </source>
</evidence>
<accession>A0A367LPX8</accession>
<name>A0A367LPX8_9HYPO</name>
<protein>
    <submittedName>
        <fullName evidence="2">Uncharacterized protein</fullName>
    </submittedName>
</protein>
<keyword evidence="3" id="KW-1185">Reference proteome</keyword>
<dbReference type="EMBL" id="LKCN02000001">
    <property type="protein sequence ID" value="RCI16478.1"/>
    <property type="molecule type" value="Genomic_DNA"/>
</dbReference>
<sequence length="74" mass="8307">MPLKRTSIDIQIPFLPPSPLDSMNLPGKETAPPTSPRKRKQDSTREAEKELSLFLSPTFPLSFPATSYRAFFPS</sequence>